<proteinExistence type="predicted"/>
<evidence type="ECO:0000256" key="2">
    <source>
        <dbReference type="PIRSR" id="PIRSR004789-51"/>
    </source>
</evidence>
<evidence type="ECO:0000256" key="1">
    <source>
        <dbReference type="PIRSR" id="PIRSR004789-50"/>
    </source>
</evidence>
<name>A0A7V3PSZ8_UNCW3</name>
<accession>A0A7V3PSZ8</accession>
<feature type="binding site" evidence="2">
    <location>
        <position position="182"/>
    </location>
    <ligand>
        <name>Fe cation</name>
        <dbReference type="ChEBI" id="CHEBI:24875"/>
        <label>1</label>
    </ligand>
</feature>
<feature type="binding site" evidence="2">
    <location>
        <position position="42"/>
    </location>
    <ligand>
        <name>Fe cation</name>
        <dbReference type="ChEBI" id="CHEBI:24875"/>
        <label>1</label>
    </ligand>
</feature>
<dbReference type="InterPro" id="IPR029052">
    <property type="entry name" value="Metallo-depent_PP-like"/>
</dbReference>
<dbReference type="NCBIfam" id="TIGR00282">
    <property type="entry name" value="TIGR00282 family metallophosphoesterase"/>
    <property type="match status" value="1"/>
</dbReference>
<dbReference type="GO" id="GO:0004113">
    <property type="term" value="F:2',3'-cyclic-nucleotide 3'-phosphodiesterase activity"/>
    <property type="evidence" value="ECO:0007669"/>
    <property type="project" value="TreeGrafter"/>
</dbReference>
<organism evidence="3">
    <name type="scientific">candidate division WOR-3 bacterium</name>
    <dbReference type="NCBI Taxonomy" id="2052148"/>
    <lineage>
        <taxon>Bacteria</taxon>
        <taxon>Bacteria division WOR-3</taxon>
    </lineage>
</organism>
<dbReference type="Pfam" id="PF13277">
    <property type="entry name" value="YmdB"/>
    <property type="match status" value="1"/>
</dbReference>
<comment type="caution">
    <text evidence="3">The sequence shown here is derived from an EMBL/GenBank/DDBJ whole genome shotgun (WGS) entry which is preliminary data.</text>
</comment>
<dbReference type="AlphaFoldDB" id="A0A7V3PSZ8"/>
<dbReference type="PANTHER" id="PTHR36303">
    <property type="entry name" value="2',3'-CYCLIC-NUCLEOTIDE 2'-PHOSPHODIESTERASE"/>
    <property type="match status" value="1"/>
</dbReference>
<feature type="active site" description="Proton donor" evidence="1">
    <location>
        <position position="71"/>
    </location>
</feature>
<dbReference type="EMBL" id="DTMZ01000046">
    <property type="protein sequence ID" value="HGD12868.1"/>
    <property type="molecule type" value="Genomic_DNA"/>
</dbReference>
<feature type="binding site" evidence="2">
    <location>
        <position position="70"/>
    </location>
    <ligand>
        <name>Fe cation</name>
        <dbReference type="ChEBI" id="CHEBI:24875"/>
        <label>2</label>
    </ligand>
</feature>
<sequence>MPTKRILFLGDVCAEPGREAVKELLPALRTELQPDFCIVNGENAAGGYGITPRLAEEIFKAGANCITTGDHCFDRKEVWEFLITEPRILRPLNYPPEAPGNGWAVYDFPSGTGRIVVINLLGRVFMKPVDCPFRRINPLLNQIRSLTPLAIVDFHAEATAEKLAMGWFLDGKVSAVIGTHTHIQTADERILPGGTAYITDAGMCGAFDSVLGMRKDLSLRRLIEMVPVRLQPATDDIRINGIIIDIDANTGQATRIERLVSPLKKSLIT</sequence>
<keyword evidence="2" id="KW-0479">Metal-binding</keyword>
<dbReference type="SUPFAM" id="SSF56300">
    <property type="entry name" value="Metallo-dependent phosphatases"/>
    <property type="match status" value="1"/>
</dbReference>
<feature type="binding site" evidence="2">
    <location>
        <position position="43"/>
    </location>
    <ligand>
        <name>Fe cation</name>
        <dbReference type="ChEBI" id="CHEBI:24875"/>
        <label>1</label>
    </ligand>
</feature>
<gene>
    <name evidence="3" type="ORF">ENX16_02135</name>
</gene>
<dbReference type="PIRSF" id="PIRSF004789">
    <property type="entry name" value="DR1281"/>
    <property type="match status" value="1"/>
</dbReference>
<protein>
    <submittedName>
        <fullName evidence="3">TIGR00282 family metallophosphoesterase</fullName>
    </submittedName>
</protein>
<dbReference type="CDD" id="cd07382">
    <property type="entry name" value="MPP_DR1281"/>
    <property type="match status" value="1"/>
</dbReference>
<feature type="binding site" evidence="2">
    <location>
        <position position="155"/>
    </location>
    <ligand>
        <name>Fe cation</name>
        <dbReference type="ChEBI" id="CHEBI:24875"/>
        <label>2</label>
    </ligand>
</feature>
<dbReference type="GO" id="GO:0046872">
    <property type="term" value="F:metal ion binding"/>
    <property type="evidence" value="ECO:0007669"/>
    <property type="project" value="UniProtKB-KW"/>
</dbReference>
<evidence type="ECO:0000313" key="3">
    <source>
        <dbReference type="EMBL" id="HGD12868.1"/>
    </source>
</evidence>
<dbReference type="InterPro" id="IPR005235">
    <property type="entry name" value="YmdB-like"/>
</dbReference>
<dbReference type="PANTHER" id="PTHR36303:SF1">
    <property type="entry name" value="2',3'-CYCLIC-NUCLEOTIDE 2'-PHOSPHODIESTERASE"/>
    <property type="match status" value="1"/>
</dbReference>
<feature type="binding site" evidence="2">
    <location>
        <position position="180"/>
    </location>
    <ligand>
        <name>Fe cation</name>
        <dbReference type="ChEBI" id="CHEBI:24875"/>
        <label>2</label>
    </ligand>
</feature>
<feature type="binding site" evidence="2">
    <location>
        <position position="42"/>
    </location>
    <ligand>
        <name>Fe cation</name>
        <dbReference type="ChEBI" id="CHEBI:24875"/>
        <label>2</label>
    </ligand>
</feature>
<feature type="binding site" evidence="2">
    <location>
        <position position="11"/>
    </location>
    <ligand>
        <name>Fe cation</name>
        <dbReference type="ChEBI" id="CHEBI:24875"/>
        <label>1</label>
    </ligand>
</feature>
<reference evidence="3" key="1">
    <citation type="journal article" date="2020" name="mSystems">
        <title>Genome- and Community-Level Interaction Insights into Carbon Utilization and Element Cycling Functions of Hydrothermarchaeota in Hydrothermal Sediment.</title>
        <authorList>
            <person name="Zhou Z."/>
            <person name="Liu Y."/>
            <person name="Xu W."/>
            <person name="Pan J."/>
            <person name="Luo Z.H."/>
            <person name="Li M."/>
        </authorList>
    </citation>
    <scope>NUCLEOTIDE SEQUENCE [LARGE SCALE GENOMIC DNA]</scope>
    <source>
        <strain evidence="3">SpSt-914</strain>
    </source>
</reference>
<dbReference type="Gene3D" id="3.60.21.10">
    <property type="match status" value="1"/>
</dbReference>